<proteinExistence type="predicted"/>
<keyword evidence="2" id="KW-0812">Transmembrane</keyword>
<keyword evidence="2" id="KW-1133">Transmembrane helix</keyword>
<evidence type="ECO:0000256" key="2">
    <source>
        <dbReference type="SAM" id="Phobius"/>
    </source>
</evidence>
<protein>
    <submittedName>
        <fullName evidence="3">Uncharacterized protein</fullName>
    </submittedName>
</protein>
<feature type="transmembrane region" description="Helical" evidence="2">
    <location>
        <begin position="259"/>
        <end position="281"/>
    </location>
</feature>
<reference evidence="3 4" key="1">
    <citation type="submission" date="2023-01" db="EMBL/GenBank/DDBJ databases">
        <title>Analysis of 21 Apiospora genomes using comparative genomics revels a genus with tremendous synthesis potential of carbohydrate active enzymes and secondary metabolites.</title>
        <authorList>
            <person name="Sorensen T."/>
        </authorList>
    </citation>
    <scope>NUCLEOTIDE SEQUENCE [LARGE SCALE GENOMIC DNA]</scope>
    <source>
        <strain evidence="3 4">CBS 20057</strain>
    </source>
</reference>
<evidence type="ECO:0000256" key="1">
    <source>
        <dbReference type="SAM" id="MobiDB-lite"/>
    </source>
</evidence>
<feature type="compositionally biased region" description="Low complexity" evidence="1">
    <location>
        <begin position="12"/>
        <end position="34"/>
    </location>
</feature>
<evidence type="ECO:0000313" key="3">
    <source>
        <dbReference type="EMBL" id="KAK8035961.1"/>
    </source>
</evidence>
<evidence type="ECO:0000313" key="4">
    <source>
        <dbReference type="Proteomes" id="UP001396898"/>
    </source>
</evidence>
<feature type="transmembrane region" description="Helical" evidence="2">
    <location>
        <begin position="355"/>
        <end position="374"/>
    </location>
</feature>
<comment type="caution">
    <text evidence="3">The sequence shown here is derived from an EMBL/GenBank/DDBJ whole genome shotgun (WGS) entry which is preliminary data.</text>
</comment>
<feature type="region of interest" description="Disordered" evidence="1">
    <location>
        <begin position="1"/>
        <end position="37"/>
    </location>
</feature>
<feature type="transmembrane region" description="Helical" evidence="2">
    <location>
        <begin position="65"/>
        <end position="85"/>
    </location>
</feature>
<keyword evidence="4" id="KW-1185">Reference proteome</keyword>
<dbReference type="EMBL" id="JAQQWI010000005">
    <property type="protein sequence ID" value="KAK8035961.1"/>
    <property type="molecule type" value="Genomic_DNA"/>
</dbReference>
<name>A0ABR1SQ38_9PEZI</name>
<organism evidence="3 4">
    <name type="scientific">Apiospora marii</name>
    <dbReference type="NCBI Taxonomy" id="335849"/>
    <lineage>
        <taxon>Eukaryota</taxon>
        <taxon>Fungi</taxon>
        <taxon>Dikarya</taxon>
        <taxon>Ascomycota</taxon>
        <taxon>Pezizomycotina</taxon>
        <taxon>Sordariomycetes</taxon>
        <taxon>Xylariomycetidae</taxon>
        <taxon>Amphisphaeriales</taxon>
        <taxon>Apiosporaceae</taxon>
        <taxon>Apiospora</taxon>
    </lineage>
</organism>
<accession>A0ABR1SQ38</accession>
<keyword evidence="2" id="KW-0472">Membrane</keyword>
<sequence length="377" mass="40844">MRTRRQAQNKMAAAAAEYPSASEPETSSSAPASPTVDTIAKIDSPVQAPMAEMTTRRESKLPKALQFPLVVILSLAFSSVGYSLVYPLDQGRIGPACACSRLLERGRASYRLENVSLRQSRAERARSAYISFELALGWYGEYDSNDLVSLTLLSHGPPLYLLSAFYNTPAQALLIALGVETLSTYLPFRLLRALSPVHADPSKVHNAELLTDKPIAVLTSLLSGAIFTISLFSAYATYLPRFMVVYLNNLPSITAAHEVYYLHLLPVTLPLGFAATSFIFAPAEAEEEPKVPESGNFDPVEASLKETVRYNFWGWSNRTKMVMKRTALLMAMTGINTTLQTALTVEGAEVPGALAWSSVWVVASAVTGVALGAVGSE</sequence>
<feature type="transmembrane region" description="Helical" evidence="2">
    <location>
        <begin position="159"/>
        <end position="179"/>
    </location>
</feature>
<feature type="transmembrane region" description="Helical" evidence="2">
    <location>
        <begin position="215"/>
        <end position="239"/>
    </location>
</feature>
<gene>
    <name evidence="3" type="ORF">PG991_002034</name>
</gene>
<feature type="transmembrane region" description="Helical" evidence="2">
    <location>
        <begin position="326"/>
        <end position="343"/>
    </location>
</feature>
<dbReference type="Proteomes" id="UP001396898">
    <property type="component" value="Unassembled WGS sequence"/>
</dbReference>